<evidence type="ECO:0000313" key="1">
    <source>
        <dbReference type="EMBL" id="MCZ8379273.1"/>
    </source>
</evidence>
<proteinExistence type="predicted"/>
<sequence length="454" mass="48853">MWRNADGFARDDGGGSPGVHFCHACTLARVARIGAHMVKGSRSGRVWARGIDRMIASNRYIVLLGDIDAPTPNEMREALAALATAGPHTRVALTPIHSERFWRYQPCAPVPVHEVPATVAESGIAAVLHHVRHRPGPRRPLEVTVTDRHIAVESDHGLGDVALMHYLFAAILALVDGRTTPFVTRRDTSLALPRALLHTFVRHPSQLRRTVRYAKSIQTEPGGAEDPGGAERAWTPSIAVSLACPDVAAVAAVDGWRRAQTTPIGAGSAWLFIAQRALLEAGLPLRDRSMVAFNCRRYLPSGRTVYSNFGVGLEVPLPVDGSVAELAGHVRTMTESAVPLAALGALSARLLASSGSPESAPADEMITDLPARLMYSDLGRMSDLDGAPWRTDGTRAFAGNVQPDSPHDVSIFTASVSAHRNVSFSYHDNVFDRSILDRAAQLITADPLRFLEAG</sequence>
<reference evidence="1" key="1">
    <citation type="submission" date="2022-12" db="EMBL/GenBank/DDBJ databases">
        <authorList>
            <person name="Deng Y."/>
            <person name="Zhang Y.-Q."/>
        </authorList>
    </citation>
    <scope>NUCLEOTIDE SEQUENCE</scope>
    <source>
        <strain evidence="1">CPCC 205372</strain>
    </source>
</reference>
<keyword evidence="2" id="KW-1185">Reference proteome</keyword>
<evidence type="ECO:0008006" key="3">
    <source>
        <dbReference type="Google" id="ProtNLM"/>
    </source>
</evidence>
<name>A0ABT4PRT4_9MYCO</name>
<protein>
    <recommendedName>
        <fullName evidence="3">Acyltransferase PapA5</fullName>
    </recommendedName>
</protein>
<evidence type="ECO:0000313" key="2">
    <source>
        <dbReference type="Proteomes" id="UP001142153"/>
    </source>
</evidence>
<dbReference type="EMBL" id="JAPZPY010000003">
    <property type="protein sequence ID" value="MCZ8379273.1"/>
    <property type="molecule type" value="Genomic_DNA"/>
</dbReference>
<dbReference type="Proteomes" id="UP001142153">
    <property type="component" value="Unassembled WGS sequence"/>
</dbReference>
<organism evidence="1 2">
    <name type="scientific">Mycobacterium hippophais</name>
    <dbReference type="NCBI Taxonomy" id="3016340"/>
    <lineage>
        <taxon>Bacteria</taxon>
        <taxon>Bacillati</taxon>
        <taxon>Actinomycetota</taxon>
        <taxon>Actinomycetes</taxon>
        <taxon>Mycobacteriales</taxon>
        <taxon>Mycobacteriaceae</taxon>
        <taxon>Mycobacterium</taxon>
    </lineage>
</organism>
<dbReference type="RefSeq" id="WP_269893975.1">
    <property type="nucleotide sequence ID" value="NZ_JAPZPY010000003.1"/>
</dbReference>
<comment type="caution">
    <text evidence="1">The sequence shown here is derived from an EMBL/GenBank/DDBJ whole genome shotgun (WGS) entry which is preliminary data.</text>
</comment>
<accession>A0ABT4PRT4</accession>
<gene>
    <name evidence="1" type="ORF">O6P37_10395</name>
</gene>